<evidence type="ECO:0000256" key="2">
    <source>
        <dbReference type="SAM" id="Phobius"/>
    </source>
</evidence>
<feature type="region of interest" description="Disordered" evidence="1">
    <location>
        <begin position="29"/>
        <end position="49"/>
    </location>
</feature>
<keyword evidence="5" id="KW-1185">Reference proteome</keyword>
<dbReference type="Pfam" id="PF20153">
    <property type="entry name" value="DUF6535"/>
    <property type="match status" value="1"/>
</dbReference>
<protein>
    <recommendedName>
        <fullName evidence="3">DUF6535 domain-containing protein</fullName>
    </recommendedName>
</protein>
<evidence type="ECO:0000259" key="3">
    <source>
        <dbReference type="Pfam" id="PF20153"/>
    </source>
</evidence>
<evidence type="ECO:0000313" key="5">
    <source>
        <dbReference type="Proteomes" id="UP000076842"/>
    </source>
</evidence>
<proteinExistence type="predicted"/>
<feature type="transmembrane region" description="Helical" evidence="2">
    <location>
        <begin position="248"/>
        <end position="268"/>
    </location>
</feature>
<dbReference type="OrthoDB" id="2973393at2759"/>
<evidence type="ECO:0000313" key="4">
    <source>
        <dbReference type="EMBL" id="KZT61932.1"/>
    </source>
</evidence>
<feature type="non-terminal residue" evidence="4">
    <location>
        <position position="348"/>
    </location>
</feature>
<keyword evidence="2" id="KW-1133">Transmembrane helix</keyword>
<dbReference type="EMBL" id="KV423919">
    <property type="protein sequence ID" value="KZT61932.1"/>
    <property type="molecule type" value="Genomic_DNA"/>
</dbReference>
<feature type="compositionally biased region" description="Basic and acidic residues" evidence="1">
    <location>
        <begin position="39"/>
        <end position="48"/>
    </location>
</feature>
<reference evidence="4 5" key="1">
    <citation type="journal article" date="2016" name="Mol. Biol. Evol.">
        <title>Comparative Genomics of Early-Diverging Mushroom-Forming Fungi Provides Insights into the Origins of Lignocellulose Decay Capabilities.</title>
        <authorList>
            <person name="Nagy L.G."/>
            <person name="Riley R."/>
            <person name="Tritt A."/>
            <person name="Adam C."/>
            <person name="Daum C."/>
            <person name="Floudas D."/>
            <person name="Sun H."/>
            <person name="Yadav J.S."/>
            <person name="Pangilinan J."/>
            <person name="Larsson K.H."/>
            <person name="Matsuura K."/>
            <person name="Barry K."/>
            <person name="Labutti K."/>
            <person name="Kuo R."/>
            <person name="Ohm R.A."/>
            <person name="Bhattacharya S.S."/>
            <person name="Shirouzu T."/>
            <person name="Yoshinaga Y."/>
            <person name="Martin F.M."/>
            <person name="Grigoriev I.V."/>
            <person name="Hibbett D.S."/>
        </authorList>
    </citation>
    <scope>NUCLEOTIDE SEQUENCE [LARGE SCALE GENOMIC DNA]</scope>
    <source>
        <strain evidence="4 5">HHB12733</strain>
    </source>
</reference>
<organism evidence="4 5">
    <name type="scientific">Calocera cornea HHB12733</name>
    <dbReference type="NCBI Taxonomy" id="1353952"/>
    <lineage>
        <taxon>Eukaryota</taxon>
        <taxon>Fungi</taxon>
        <taxon>Dikarya</taxon>
        <taxon>Basidiomycota</taxon>
        <taxon>Agaricomycotina</taxon>
        <taxon>Dacrymycetes</taxon>
        <taxon>Dacrymycetales</taxon>
        <taxon>Dacrymycetaceae</taxon>
        <taxon>Calocera</taxon>
    </lineage>
</organism>
<dbReference type="InParanoid" id="A0A165JJT7"/>
<feature type="transmembrane region" description="Helical" evidence="2">
    <location>
        <begin position="274"/>
        <end position="299"/>
    </location>
</feature>
<dbReference type="AlphaFoldDB" id="A0A165JJT7"/>
<dbReference type="STRING" id="1353952.A0A165JJT7"/>
<keyword evidence="2" id="KW-0812">Transmembrane</keyword>
<dbReference type="InterPro" id="IPR045338">
    <property type="entry name" value="DUF6535"/>
</dbReference>
<evidence type="ECO:0000256" key="1">
    <source>
        <dbReference type="SAM" id="MobiDB-lite"/>
    </source>
</evidence>
<feature type="domain" description="DUF6535" evidence="3">
    <location>
        <begin position="91"/>
        <end position="268"/>
    </location>
</feature>
<feature type="transmembrane region" description="Helical" evidence="2">
    <location>
        <begin position="116"/>
        <end position="138"/>
    </location>
</feature>
<accession>A0A165JJT7</accession>
<sequence>MEFSREQPFPEDFWATSATSENTSIVVPLPGSTPPHSPHRTESGHDTSIDDDFSWHFPKPEERAHLQEPLTNRFLNDLPTGTGLGPEAHIWPIYNEHAEKYDKEMLETYNGGMDNLLIFAALFSAVVSAFIVLSVPLLQADPMQPVVDVLSVISLQLSISSSGNISIPSGSYQAEPFSPTASVVSINALWIMSLSVSLSTSVLAMLVKQWLRVYGTNLPTPQKEKAKERQARYDGLVSWQVAGLANSLPVLIHLAVALFLVGLVMYLWDISLVLRYIVLVFVVLGGVGYMALATAPLIWPRCPYKSPVTQGLSLVTTRLETVWHQLQVWIPSLTKHTRTKNGREKERG</sequence>
<dbReference type="Proteomes" id="UP000076842">
    <property type="component" value="Unassembled WGS sequence"/>
</dbReference>
<gene>
    <name evidence="4" type="ORF">CALCODRAFT_552789</name>
</gene>
<keyword evidence="2" id="KW-0472">Membrane</keyword>
<name>A0A165JJT7_9BASI</name>
<feature type="transmembrane region" description="Helical" evidence="2">
    <location>
        <begin position="188"/>
        <end position="207"/>
    </location>
</feature>